<organism evidence="2 3">
    <name type="scientific">candidate division WOR-3 bacterium</name>
    <dbReference type="NCBI Taxonomy" id="2052148"/>
    <lineage>
        <taxon>Bacteria</taxon>
        <taxon>Bacteria division WOR-3</taxon>
    </lineage>
</organism>
<dbReference type="Proteomes" id="UP000779900">
    <property type="component" value="Unassembled WGS sequence"/>
</dbReference>
<keyword evidence="2" id="KW-0121">Carboxypeptidase</keyword>
<dbReference type="Gene3D" id="2.60.40.10">
    <property type="entry name" value="Immunoglobulins"/>
    <property type="match status" value="1"/>
</dbReference>
<gene>
    <name evidence="2" type="ORF">FJY68_06785</name>
</gene>
<comment type="caution">
    <text evidence="2">The sequence shown here is derived from an EMBL/GenBank/DDBJ whole genome shotgun (WGS) entry which is preliminary data.</text>
</comment>
<dbReference type="SUPFAM" id="SSF49464">
    <property type="entry name" value="Carboxypeptidase regulatory domain-like"/>
    <property type="match status" value="1"/>
</dbReference>
<feature type="chain" id="PRO_5037991626" evidence="1">
    <location>
        <begin position="26"/>
        <end position="324"/>
    </location>
</feature>
<feature type="signal peptide" evidence="1">
    <location>
        <begin position="1"/>
        <end position="25"/>
    </location>
</feature>
<evidence type="ECO:0000313" key="3">
    <source>
        <dbReference type="Proteomes" id="UP000779900"/>
    </source>
</evidence>
<evidence type="ECO:0000313" key="2">
    <source>
        <dbReference type="EMBL" id="MBM3331544.1"/>
    </source>
</evidence>
<dbReference type="Pfam" id="PF13620">
    <property type="entry name" value="CarboxypepD_reg"/>
    <property type="match status" value="1"/>
</dbReference>
<reference evidence="2" key="1">
    <citation type="submission" date="2019-03" db="EMBL/GenBank/DDBJ databases">
        <title>Lake Tanganyika Metagenome-Assembled Genomes (MAGs).</title>
        <authorList>
            <person name="Tran P."/>
        </authorList>
    </citation>
    <scope>NUCLEOTIDE SEQUENCE</scope>
    <source>
        <strain evidence="2">K_DeepCast_150m_m2_040</strain>
    </source>
</reference>
<dbReference type="GO" id="GO:0004180">
    <property type="term" value="F:carboxypeptidase activity"/>
    <property type="evidence" value="ECO:0007669"/>
    <property type="project" value="UniProtKB-KW"/>
</dbReference>
<dbReference type="InterPro" id="IPR013783">
    <property type="entry name" value="Ig-like_fold"/>
</dbReference>
<keyword evidence="1" id="KW-0732">Signal</keyword>
<dbReference type="Gene3D" id="2.60.40.1120">
    <property type="entry name" value="Carboxypeptidase-like, regulatory domain"/>
    <property type="match status" value="1"/>
</dbReference>
<accession>A0A938BT83</accession>
<name>A0A938BT83_UNCW3</name>
<dbReference type="InterPro" id="IPR008969">
    <property type="entry name" value="CarboxyPept-like_regulatory"/>
</dbReference>
<sequence length="324" mass="35245">MRRRSRWIRLLVALAVFAASRCSWDAPRDNPLDPWLGGNISGRVLTRRATPIAGARVSVPAAGRSVQTDSDGSFDLHGLPEETAWVCITADGYSSESARVALTRGVVDTVNAYLDGLPYLQNCRLTTHVYGRGWPPEPLKFCTLTATAGDVDGASDVDSVWVEIPAIGFSQRLPYNSDEKLFMQTLRAENLPGQALDTLVGQEVRFYVADLESAVTACTLPGVTRIITDLPEPAFPSGGLDTLSSDTLFAWRRFDRGFGVRYHGQVVRIEGGNPAGVAAEFDTPDTTLLVSSAQLNSGDYYWTIEAIDGFGNSSRSAEELFYAR</sequence>
<dbReference type="EMBL" id="VGIR01000034">
    <property type="protein sequence ID" value="MBM3331544.1"/>
    <property type="molecule type" value="Genomic_DNA"/>
</dbReference>
<protein>
    <submittedName>
        <fullName evidence="2">Carboxypeptidase regulatory-like domain-containing protein</fullName>
    </submittedName>
</protein>
<proteinExistence type="predicted"/>
<keyword evidence="2" id="KW-0378">Hydrolase</keyword>
<dbReference type="AlphaFoldDB" id="A0A938BT83"/>
<evidence type="ECO:0000256" key="1">
    <source>
        <dbReference type="SAM" id="SignalP"/>
    </source>
</evidence>
<keyword evidence="2" id="KW-0645">Protease</keyword>